<dbReference type="OrthoDB" id="9938511at2759"/>
<dbReference type="Proteomes" id="UP000515161">
    <property type="component" value="Unplaced"/>
</dbReference>
<feature type="region of interest" description="Disordered" evidence="1">
    <location>
        <begin position="139"/>
        <end position="195"/>
    </location>
</feature>
<name>A0A6P8U6T3_GYMAC</name>
<proteinExistence type="predicted"/>
<gene>
    <name evidence="3" type="primary">si:dkey-171c9.3</name>
</gene>
<dbReference type="GeneID" id="117546391"/>
<sequence length="322" mass="36245">MNSFAPQTLNRELSPLLPTVRKYKIQPTYQLPYEDTLGWSNTYFYVCESASWRAMDPMQAVSADLRAPEPTPGDLKRISLNIEVLDEFAQNMSRNILQSFVSQMEMEEDCMTSTCIQNQLVEEFASAVVDLREVWRSQNVEDHQDGSKSSRSTVEMDPDLQTSRETSRPPFPQSGLPIVGSIDYPDAPPTTPLLPELEKNRQSFDRKLKGGLAKVFLPSPPPTTPKFKDSDGEPNDPQVELMEHLMLSLSTDDLERDYLPVGSQRGAKMEAFAEGLSCDIIDWVLSDENEENRDDDSDLHVLAHQLAETIITSSLDEAKTLV</sequence>
<evidence type="ECO:0000313" key="2">
    <source>
        <dbReference type="Proteomes" id="UP000515161"/>
    </source>
</evidence>
<dbReference type="RefSeq" id="XP_034072501.1">
    <property type="nucleotide sequence ID" value="XM_034216610.1"/>
</dbReference>
<protein>
    <submittedName>
        <fullName evidence="3">Uncharacterized protein si:dkey-171c9.3 isoform X1</fullName>
    </submittedName>
</protein>
<evidence type="ECO:0000313" key="3">
    <source>
        <dbReference type="RefSeq" id="XP_034072501.1"/>
    </source>
</evidence>
<dbReference type="AlphaFoldDB" id="A0A6P8U6T3"/>
<dbReference type="InParanoid" id="A0A6P8U6T3"/>
<dbReference type="KEGG" id="gacu:117546391"/>
<organism evidence="2 3">
    <name type="scientific">Gymnodraco acuticeps</name>
    <name type="common">Antarctic dragonfish</name>
    <dbReference type="NCBI Taxonomy" id="8218"/>
    <lineage>
        <taxon>Eukaryota</taxon>
        <taxon>Metazoa</taxon>
        <taxon>Chordata</taxon>
        <taxon>Craniata</taxon>
        <taxon>Vertebrata</taxon>
        <taxon>Euteleostomi</taxon>
        <taxon>Actinopterygii</taxon>
        <taxon>Neopterygii</taxon>
        <taxon>Teleostei</taxon>
        <taxon>Neoteleostei</taxon>
        <taxon>Acanthomorphata</taxon>
        <taxon>Eupercaria</taxon>
        <taxon>Perciformes</taxon>
        <taxon>Notothenioidei</taxon>
        <taxon>Bathydraconidae</taxon>
        <taxon>Gymnodraco</taxon>
    </lineage>
</organism>
<keyword evidence="2" id="KW-1185">Reference proteome</keyword>
<reference evidence="3" key="1">
    <citation type="submission" date="2025-08" db="UniProtKB">
        <authorList>
            <consortium name="RefSeq"/>
        </authorList>
    </citation>
    <scope>IDENTIFICATION</scope>
</reference>
<accession>A0A6P8U6T3</accession>
<evidence type="ECO:0000256" key="1">
    <source>
        <dbReference type="SAM" id="MobiDB-lite"/>
    </source>
</evidence>
<feature type="compositionally biased region" description="Basic and acidic residues" evidence="1">
    <location>
        <begin position="139"/>
        <end position="148"/>
    </location>
</feature>